<comment type="cofactor">
    <cofactor evidence="1">
        <name>Mg(2+)</name>
        <dbReference type="ChEBI" id="CHEBI:18420"/>
    </cofactor>
</comment>
<dbReference type="PROSITE" id="PS00801">
    <property type="entry name" value="TRANSKETOLASE_1"/>
    <property type="match status" value="1"/>
</dbReference>
<dbReference type="GO" id="GO:0016114">
    <property type="term" value="P:terpenoid biosynthetic process"/>
    <property type="evidence" value="ECO:0007669"/>
    <property type="project" value="InterPro"/>
</dbReference>
<dbReference type="CDD" id="cd02007">
    <property type="entry name" value="TPP_DXS"/>
    <property type="match status" value="1"/>
</dbReference>
<evidence type="ECO:0000256" key="5">
    <source>
        <dbReference type="ARBA" id="ARBA00022723"/>
    </source>
</evidence>
<evidence type="ECO:0000256" key="3">
    <source>
        <dbReference type="ARBA" id="ARBA00011738"/>
    </source>
</evidence>
<evidence type="ECO:0000256" key="1">
    <source>
        <dbReference type="ARBA" id="ARBA00001946"/>
    </source>
</evidence>
<dbReference type="InterPro" id="IPR049557">
    <property type="entry name" value="Transketolase_CS"/>
</dbReference>
<dbReference type="GO" id="GO:0019288">
    <property type="term" value="P:isopentenyl diphosphate biosynthetic process, methylerythritol 4-phosphate pathway"/>
    <property type="evidence" value="ECO:0007669"/>
    <property type="project" value="TreeGrafter"/>
</dbReference>
<dbReference type="PANTHER" id="PTHR43322:SF5">
    <property type="entry name" value="1-DEOXY-D-XYLULOSE-5-PHOSPHATE SYNTHASE, CHLOROPLASTIC"/>
    <property type="match status" value="1"/>
</dbReference>
<evidence type="ECO:0000313" key="9">
    <source>
        <dbReference type="Proteomes" id="UP000019854"/>
    </source>
</evidence>
<evidence type="ECO:0000313" key="8">
    <source>
        <dbReference type="EMBL" id="ETZ90025.1"/>
    </source>
</evidence>
<dbReference type="GO" id="GO:0005829">
    <property type="term" value="C:cytosol"/>
    <property type="evidence" value="ECO:0007669"/>
    <property type="project" value="TreeGrafter"/>
</dbReference>
<protein>
    <submittedName>
        <fullName evidence="8">Thiamine pyrophosphate enzyme, C-terminal TPP binding domain protein</fullName>
    </submittedName>
</protein>
<name>A0A829PS60_9MYCO</name>
<dbReference type="SUPFAM" id="SSF52518">
    <property type="entry name" value="Thiamin diphosphate-binding fold (THDP-binding)"/>
    <property type="match status" value="1"/>
</dbReference>
<dbReference type="GO" id="GO:0008661">
    <property type="term" value="F:1-deoxy-D-xylulose-5-phosphate synthase activity"/>
    <property type="evidence" value="ECO:0007669"/>
    <property type="project" value="InterPro"/>
</dbReference>
<sequence>MLDDIRGPGDLQGLSKRELDLLADEIREFLIHKVAATGGHLGPNLGVVELSLALHRVFESPYDPIIFDTGHQAYVHKILTGRAGDFDTLRQKDGLSGYPSRAESEHDWVESSHASTALSYADGLAKAFELTGQRRRHVVAVVGDGAMTGGMCWEALNNIAAAEHRRIIIVVNDNGRSYAPTIGGLASHLAGLRLTPSYEKVLDESKKLLRGMPVVGPLAYALMHSLKVGVKDAVSPQVMFTDLGLKYVGPVDGHDEHAVEDALRRARGYGGPVIVHVITRKGMGYAPPRTTRPSRCIPPALSTRKPVGLLRLRLRVGLRCSPMRSSMWPVSIAISWRSPRPCRARPGSVSSVSASPIGCSTSVLPSNMPSPPRPGSPWAVCIPWSRSTPRS</sequence>
<evidence type="ECO:0000256" key="7">
    <source>
        <dbReference type="ARBA" id="ARBA00023052"/>
    </source>
</evidence>
<evidence type="ECO:0000256" key="2">
    <source>
        <dbReference type="ARBA" id="ARBA00001964"/>
    </source>
</evidence>
<keyword evidence="5" id="KW-0479">Metal-binding</keyword>
<reference evidence="8 9" key="1">
    <citation type="submission" date="2014-01" db="EMBL/GenBank/DDBJ databases">
        <authorList>
            <person name="Zelazny A."/>
            <person name="Olivier K."/>
            <person name="Sampaio E.P."/>
            <person name="Holland S.M."/>
            <person name="Tallon L.J."/>
            <person name="Sadzewicz L.K."/>
            <person name="Sengamalay N."/>
            <person name="Fraser C.M."/>
            <person name="Hine E."/>
            <person name="Shefchek K.A."/>
            <person name="Das S.P."/>
            <person name="Shallom S.J."/>
            <person name="Agrawal S."/>
            <person name="Tettelin H."/>
        </authorList>
    </citation>
    <scope>NUCLEOTIDE SEQUENCE [LARGE SCALE GENOMIC DNA]</scope>
    <source>
        <strain evidence="8 9">MAB_030201_1075</strain>
    </source>
</reference>
<dbReference type="InterPro" id="IPR029061">
    <property type="entry name" value="THDP-binding"/>
</dbReference>
<gene>
    <name evidence="8" type="ORF">L829_3607</name>
</gene>
<dbReference type="GO" id="GO:0000287">
    <property type="term" value="F:magnesium ion binding"/>
    <property type="evidence" value="ECO:0007669"/>
    <property type="project" value="UniProtKB-ARBA"/>
</dbReference>
<keyword evidence="6" id="KW-0460">Magnesium</keyword>
<evidence type="ECO:0000256" key="4">
    <source>
        <dbReference type="ARBA" id="ARBA00022679"/>
    </source>
</evidence>
<organism evidence="8 9">
    <name type="scientific">Mycobacteroides abscessus MAB_030201_1075</name>
    <dbReference type="NCBI Taxonomy" id="1335410"/>
    <lineage>
        <taxon>Bacteria</taxon>
        <taxon>Bacillati</taxon>
        <taxon>Actinomycetota</taxon>
        <taxon>Actinomycetes</taxon>
        <taxon>Mycobacteriales</taxon>
        <taxon>Mycobacteriaceae</taxon>
        <taxon>Mycobacteroides</taxon>
        <taxon>Mycobacteroides abscessus</taxon>
    </lineage>
</organism>
<keyword evidence="7" id="KW-0786">Thiamine pyrophosphate</keyword>
<proteinExistence type="predicted"/>
<accession>A0A829PS60</accession>
<dbReference type="Gene3D" id="3.40.50.970">
    <property type="match status" value="1"/>
</dbReference>
<dbReference type="Proteomes" id="UP000019854">
    <property type="component" value="Unassembled WGS sequence"/>
</dbReference>
<comment type="cofactor">
    <cofactor evidence="2">
        <name>thiamine diphosphate</name>
        <dbReference type="ChEBI" id="CHEBI:58937"/>
    </cofactor>
</comment>
<dbReference type="AlphaFoldDB" id="A0A829PS60"/>
<keyword evidence="4" id="KW-0808">Transferase</keyword>
<comment type="caution">
    <text evidence="8">The sequence shown here is derived from an EMBL/GenBank/DDBJ whole genome shotgun (WGS) entry which is preliminary data.</text>
</comment>
<evidence type="ECO:0000256" key="6">
    <source>
        <dbReference type="ARBA" id="ARBA00022842"/>
    </source>
</evidence>
<comment type="subunit">
    <text evidence="3">Homodimer.</text>
</comment>
<dbReference type="InterPro" id="IPR005477">
    <property type="entry name" value="Dxylulose-5-P_synthase"/>
</dbReference>
<dbReference type="Pfam" id="PF13292">
    <property type="entry name" value="DXP_synthase_N"/>
    <property type="match status" value="1"/>
</dbReference>
<dbReference type="EMBL" id="JAOX01000001">
    <property type="protein sequence ID" value="ETZ90025.1"/>
    <property type="molecule type" value="Genomic_DNA"/>
</dbReference>
<dbReference type="PANTHER" id="PTHR43322">
    <property type="entry name" value="1-D-DEOXYXYLULOSE 5-PHOSPHATE SYNTHASE-RELATED"/>
    <property type="match status" value="1"/>
</dbReference>